<feature type="transmembrane region" description="Helical" evidence="1">
    <location>
        <begin position="139"/>
        <end position="155"/>
    </location>
</feature>
<name>A0AAW3FJA1_9BACT</name>
<feature type="transmembrane region" description="Helical" evidence="1">
    <location>
        <begin position="90"/>
        <end position="113"/>
    </location>
</feature>
<organism evidence="2 3">
    <name type="scientific">Prevotella histicola JCM 15637 = DNF00424</name>
    <dbReference type="NCBI Taxonomy" id="1236504"/>
    <lineage>
        <taxon>Bacteria</taxon>
        <taxon>Pseudomonadati</taxon>
        <taxon>Bacteroidota</taxon>
        <taxon>Bacteroidia</taxon>
        <taxon>Bacteroidales</taxon>
        <taxon>Prevotellaceae</taxon>
        <taxon>Prevotella</taxon>
    </lineage>
</organism>
<dbReference type="Proteomes" id="UP000029533">
    <property type="component" value="Unassembled WGS sequence"/>
</dbReference>
<evidence type="ECO:0000313" key="2">
    <source>
        <dbReference type="EMBL" id="KGF31117.1"/>
    </source>
</evidence>
<dbReference type="AlphaFoldDB" id="A0AAW3FJA1"/>
<dbReference type="EMBL" id="JRNJ01000002">
    <property type="protein sequence ID" value="KGF31117.1"/>
    <property type="molecule type" value="Genomic_DNA"/>
</dbReference>
<feature type="transmembrane region" description="Helical" evidence="1">
    <location>
        <begin position="16"/>
        <end position="37"/>
    </location>
</feature>
<keyword evidence="1" id="KW-1133">Transmembrane helix</keyword>
<feature type="transmembrane region" description="Helical" evidence="1">
    <location>
        <begin position="198"/>
        <end position="220"/>
    </location>
</feature>
<protein>
    <submittedName>
        <fullName evidence="2">Membrane protein</fullName>
    </submittedName>
</protein>
<feature type="transmembrane region" description="Helical" evidence="1">
    <location>
        <begin position="164"/>
        <end position="186"/>
    </location>
</feature>
<accession>A0AAW3FJA1</accession>
<sequence>MKIKKFLVSGFQGETLNWAIGLLVAFSLVSMIDHWTGTPNDGQSSFVEAFATMQSASVIQIAEAVLLLATQLTMWEVLRRCLHKSGHFFLQLAVIVLMVLSLLVTGVSCYPVSDVTADGNLVPAMSHTEMVLRNILDNSYIAIFFTNLFLGIGLIRKFRGMIRLYGWSVFVCPLLTSLCNFVYLYIYNNVGGVTMTAIQTYGTIFTLIGFVLSLLPFIALRASMTTEITEEEIANSDLNAYH</sequence>
<keyword evidence="1" id="KW-0812">Transmembrane</keyword>
<reference evidence="2 3" key="1">
    <citation type="submission" date="2014-07" db="EMBL/GenBank/DDBJ databases">
        <authorList>
            <person name="McCorrison J."/>
            <person name="Sanka R."/>
            <person name="Torralba M."/>
            <person name="Gillis M."/>
            <person name="Haft D.H."/>
            <person name="Methe B."/>
            <person name="Sutton G."/>
            <person name="Nelson K.E."/>
        </authorList>
    </citation>
    <scope>NUCLEOTIDE SEQUENCE [LARGE SCALE GENOMIC DNA]</scope>
    <source>
        <strain evidence="2 3">DNF00424</strain>
    </source>
</reference>
<evidence type="ECO:0000256" key="1">
    <source>
        <dbReference type="SAM" id="Phobius"/>
    </source>
</evidence>
<proteinExistence type="predicted"/>
<keyword evidence="1" id="KW-0472">Membrane</keyword>
<feature type="transmembrane region" description="Helical" evidence="1">
    <location>
        <begin position="57"/>
        <end position="78"/>
    </location>
</feature>
<gene>
    <name evidence="2" type="ORF">HMPREF2132_00175</name>
</gene>
<comment type="caution">
    <text evidence="2">The sequence shown here is derived from an EMBL/GenBank/DDBJ whole genome shotgun (WGS) entry which is preliminary data.</text>
</comment>
<evidence type="ECO:0000313" key="3">
    <source>
        <dbReference type="Proteomes" id="UP000029533"/>
    </source>
</evidence>
<dbReference type="RefSeq" id="WP_081934175.1">
    <property type="nucleotide sequence ID" value="NZ_JRNJ01000002.1"/>
</dbReference>